<dbReference type="Proteomes" id="UP000178249">
    <property type="component" value="Unassembled WGS sequence"/>
</dbReference>
<organism evidence="2 3">
    <name type="scientific">Candidatus Kaiserbacteria bacterium RIFCSPHIGHO2_01_FULL_48_10</name>
    <dbReference type="NCBI Taxonomy" id="1798476"/>
    <lineage>
        <taxon>Bacteria</taxon>
        <taxon>Candidatus Kaiseribacteriota</taxon>
    </lineage>
</organism>
<dbReference type="AlphaFoldDB" id="A0A1F6C4R2"/>
<evidence type="ECO:0000313" key="2">
    <source>
        <dbReference type="EMBL" id="OGG44002.1"/>
    </source>
</evidence>
<protein>
    <recommendedName>
        <fullName evidence="4">Thioredoxin domain-containing protein</fullName>
    </recommendedName>
</protein>
<evidence type="ECO:0008006" key="4">
    <source>
        <dbReference type="Google" id="ProtNLM"/>
    </source>
</evidence>
<dbReference type="EMBL" id="MFKP01000025">
    <property type="protein sequence ID" value="OGG44002.1"/>
    <property type="molecule type" value="Genomic_DNA"/>
</dbReference>
<reference evidence="2 3" key="1">
    <citation type="journal article" date="2016" name="Nat. Commun.">
        <title>Thousands of microbial genomes shed light on interconnected biogeochemical processes in an aquifer system.</title>
        <authorList>
            <person name="Anantharaman K."/>
            <person name="Brown C.T."/>
            <person name="Hug L.A."/>
            <person name="Sharon I."/>
            <person name="Castelle C.J."/>
            <person name="Probst A.J."/>
            <person name="Thomas B.C."/>
            <person name="Singh A."/>
            <person name="Wilkins M.J."/>
            <person name="Karaoz U."/>
            <person name="Brodie E.L."/>
            <person name="Williams K.H."/>
            <person name="Hubbard S.S."/>
            <person name="Banfield J.F."/>
        </authorList>
    </citation>
    <scope>NUCLEOTIDE SEQUENCE [LARGE SCALE GENOMIC DNA]</scope>
</reference>
<feature type="coiled-coil region" evidence="1">
    <location>
        <begin position="83"/>
        <end position="110"/>
    </location>
</feature>
<sequence length="227" mass="25794">MKPYFRNILLAFIIATLLFGTGFWLSNQINDLRLAELRNIQDRIGTDILSLETQFDLLESLSCQNIRENSVLSSELNTLASRLAYTENALGSQNEEVKALKRQYSLLEIKDYLLMQKVSGKCGLKPVFVLYFYSNEGDCNKCETAGHVLTYLRETYPQLRVYSFDYHLDIGALKTLITVNKIEPRLPAFVINGTVHYDLDDAESIEKILPLDKLATSSAPSIEKELL</sequence>
<comment type="caution">
    <text evidence="2">The sequence shown here is derived from an EMBL/GenBank/DDBJ whole genome shotgun (WGS) entry which is preliminary data.</text>
</comment>
<gene>
    <name evidence="2" type="ORF">A2841_03790</name>
</gene>
<proteinExistence type="predicted"/>
<keyword evidence="1" id="KW-0175">Coiled coil</keyword>
<name>A0A1F6C4R2_9BACT</name>
<evidence type="ECO:0000256" key="1">
    <source>
        <dbReference type="SAM" id="Coils"/>
    </source>
</evidence>
<evidence type="ECO:0000313" key="3">
    <source>
        <dbReference type="Proteomes" id="UP000178249"/>
    </source>
</evidence>
<accession>A0A1F6C4R2</accession>